<sequence>MSSALAAFYAPFTTTTLPSGTTYRYLNVTPATPTKPYLLFLHGYPSAAWDWRHQIQHFLARGYGLIVPDLLGYGGTDKPSDPAAYRMKKMAAELVELLDSLSVKTVIGIGHDWGCSMLSGLANHHRDRLQAMAFLDVGYTAPMPDFDLHDVCAQIESVIGYVNYGYWEFHNEDDAGAVIDEYSESYCSIVYCEDPDLWRTNMGPYGVLKDWTLNNRTCPVASWFEGEPKAVHTELFSPENGGYGPATNWYKVITRKLNNADEAECAKTHATIKQPVLLVTAAQDRICVAAIQEAVTKPHTEDLRIESLDAAHWLQLEKPEETNTLLESFFEEVIAKSLE</sequence>
<dbReference type="AlphaFoldDB" id="A0A3D8QBQ7"/>
<reference evidence="4 5" key="1">
    <citation type="journal article" date="2018" name="IMA Fungus">
        <title>IMA Genome-F 9: Draft genome sequence of Annulohypoxylon stygium, Aspergillus mulundensis, Berkeleyomyces basicola (syn. Thielaviopsis basicola), Ceratocystis smalleyi, two Cercospora beticola strains, Coleophoma cylindrospora, Fusarium fracticaudum, Phialophora cf. hyalina, and Morchella septimelata.</title>
        <authorList>
            <person name="Wingfield B.D."/>
            <person name="Bills G.F."/>
            <person name="Dong Y."/>
            <person name="Huang W."/>
            <person name="Nel W.J."/>
            <person name="Swalarsk-Parry B.S."/>
            <person name="Vaghefi N."/>
            <person name="Wilken P.M."/>
            <person name="An Z."/>
            <person name="de Beer Z.W."/>
            <person name="De Vos L."/>
            <person name="Chen L."/>
            <person name="Duong T.A."/>
            <person name="Gao Y."/>
            <person name="Hammerbacher A."/>
            <person name="Kikkert J.R."/>
            <person name="Li Y."/>
            <person name="Li H."/>
            <person name="Li K."/>
            <person name="Li Q."/>
            <person name="Liu X."/>
            <person name="Ma X."/>
            <person name="Naidoo K."/>
            <person name="Pethybridge S.J."/>
            <person name="Sun J."/>
            <person name="Steenkamp E.T."/>
            <person name="van der Nest M.A."/>
            <person name="van Wyk S."/>
            <person name="Wingfield M.J."/>
            <person name="Xiong C."/>
            <person name="Yue Q."/>
            <person name="Zhang X."/>
        </authorList>
    </citation>
    <scope>NUCLEOTIDE SEQUENCE [LARGE SCALE GENOMIC DNA]</scope>
    <source>
        <strain evidence="4 5">BP5796</strain>
    </source>
</reference>
<dbReference type="InterPro" id="IPR000073">
    <property type="entry name" value="AB_hydrolase_1"/>
</dbReference>
<evidence type="ECO:0000256" key="1">
    <source>
        <dbReference type="ARBA" id="ARBA00022801"/>
    </source>
</evidence>
<evidence type="ECO:0000256" key="2">
    <source>
        <dbReference type="ARBA" id="ARBA00038334"/>
    </source>
</evidence>
<comment type="similarity">
    <text evidence="2">Belongs to the AB hydrolase superfamily. Epoxide hydrolase family.</text>
</comment>
<dbReference type="Gene3D" id="3.40.50.1820">
    <property type="entry name" value="alpha/beta hydrolase"/>
    <property type="match status" value="1"/>
</dbReference>
<dbReference type="Proteomes" id="UP000256328">
    <property type="component" value="Unassembled WGS sequence"/>
</dbReference>
<dbReference type="InterPro" id="IPR000639">
    <property type="entry name" value="Epox_hydrolase-like"/>
</dbReference>
<evidence type="ECO:0000313" key="5">
    <source>
        <dbReference type="Proteomes" id="UP000256328"/>
    </source>
</evidence>
<proteinExistence type="inferred from homology"/>
<dbReference type="SUPFAM" id="SSF53474">
    <property type="entry name" value="alpha/beta-Hydrolases"/>
    <property type="match status" value="1"/>
</dbReference>
<comment type="caution">
    <text evidence="4">The sequence shown here is derived from an EMBL/GenBank/DDBJ whole genome shotgun (WGS) entry which is preliminary data.</text>
</comment>
<keyword evidence="5" id="KW-1185">Reference proteome</keyword>
<dbReference type="GO" id="GO:0016787">
    <property type="term" value="F:hydrolase activity"/>
    <property type="evidence" value="ECO:0007669"/>
    <property type="project" value="UniProtKB-KW"/>
</dbReference>
<dbReference type="InterPro" id="IPR029058">
    <property type="entry name" value="AB_hydrolase_fold"/>
</dbReference>
<dbReference type="Pfam" id="PF00561">
    <property type="entry name" value="Abhydrolase_1"/>
    <property type="match status" value="1"/>
</dbReference>
<feature type="domain" description="AB hydrolase-1" evidence="3">
    <location>
        <begin position="37"/>
        <end position="146"/>
    </location>
</feature>
<name>A0A3D8QBQ7_9HELO</name>
<keyword evidence="1" id="KW-0378">Hydrolase</keyword>
<gene>
    <name evidence="4" type="ORF">BP5796_11972</name>
</gene>
<evidence type="ECO:0000259" key="3">
    <source>
        <dbReference type="Pfam" id="PF00561"/>
    </source>
</evidence>
<dbReference type="OrthoDB" id="284184at2759"/>
<organism evidence="4 5">
    <name type="scientific">Coleophoma crateriformis</name>
    <dbReference type="NCBI Taxonomy" id="565419"/>
    <lineage>
        <taxon>Eukaryota</taxon>
        <taxon>Fungi</taxon>
        <taxon>Dikarya</taxon>
        <taxon>Ascomycota</taxon>
        <taxon>Pezizomycotina</taxon>
        <taxon>Leotiomycetes</taxon>
        <taxon>Helotiales</taxon>
        <taxon>Dermateaceae</taxon>
        <taxon>Coleophoma</taxon>
    </lineage>
</organism>
<protein>
    <recommendedName>
        <fullName evidence="3">AB hydrolase-1 domain-containing protein</fullName>
    </recommendedName>
</protein>
<dbReference type="PRINTS" id="PR00412">
    <property type="entry name" value="EPOXHYDRLASE"/>
</dbReference>
<dbReference type="PANTHER" id="PTHR43329">
    <property type="entry name" value="EPOXIDE HYDROLASE"/>
    <property type="match status" value="1"/>
</dbReference>
<accession>A0A3D8QBQ7</accession>
<evidence type="ECO:0000313" key="4">
    <source>
        <dbReference type="EMBL" id="RDW59048.1"/>
    </source>
</evidence>
<dbReference type="EMBL" id="PDLN01000020">
    <property type="protein sequence ID" value="RDW59048.1"/>
    <property type="molecule type" value="Genomic_DNA"/>
</dbReference>